<accession>A0A4Y1R9M0</accession>
<feature type="compositionally biased region" description="Pro residues" evidence="1">
    <location>
        <begin position="62"/>
        <end position="71"/>
    </location>
</feature>
<feature type="region of interest" description="Disordered" evidence="1">
    <location>
        <begin position="53"/>
        <end position="76"/>
    </location>
</feature>
<sequence length="356" mass="39357">MTLIRNYVNWEAPLSLAITYLAICSLTESPGDPSFLWVNRSKAHTAIHLQQPSGKVSVQLPSQPPPPPPPQSSNTANLPLNRIPLFHVKMGTSPGKKVLLTSNGDAISHNIAFSLAQRGCRLVLMGKESCLRSIQQKIKGSLEGVVPVEVVDVDMEDEREGAFDEAVDKACHILGNLDAFVHCYTYEGKMQEHLELAEDEFKKIMKRNFMSAWFLLNAVGRRMRDYKSGGSIIFLTSIIGAERGIYPGAAANSACSAAVQQLARTSALEIGRYQIRVNAIARGLHLEDEYPMFVGMERAKKLVKEAAPLQRWLDVKNDLASTVIYLISDGSKYMTGTTIFVDGGQSLTRPRMRSYM</sequence>
<evidence type="ECO:0000256" key="1">
    <source>
        <dbReference type="SAM" id="MobiDB-lite"/>
    </source>
</evidence>
<reference evidence="2" key="1">
    <citation type="journal article" date="2019" name="Science">
        <title>Mutation of a bHLH transcription factor allowed almond domestication.</title>
        <authorList>
            <person name="Sanchez-Perez R."/>
            <person name="Pavan S."/>
            <person name="Mazzeo R."/>
            <person name="Moldovan C."/>
            <person name="Aiese Cigliano R."/>
            <person name="Del Cueto J."/>
            <person name="Ricciardi F."/>
            <person name="Lotti C."/>
            <person name="Ricciardi L."/>
            <person name="Dicenta F."/>
            <person name="Lopez-Marques R.L."/>
            <person name="Lindberg Moller B."/>
        </authorList>
    </citation>
    <scope>NUCLEOTIDE SEQUENCE</scope>
</reference>
<dbReference type="InterPro" id="IPR002347">
    <property type="entry name" value="SDR_fam"/>
</dbReference>
<evidence type="ECO:0000313" key="2">
    <source>
        <dbReference type="EMBL" id="BBH00548.1"/>
    </source>
</evidence>
<dbReference type="CDD" id="cd05233">
    <property type="entry name" value="SDR_c"/>
    <property type="match status" value="1"/>
</dbReference>
<protein>
    <submittedName>
        <fullName evidence="2">NAD(P)-binding Rossmann-fold superfamily protein</fullName>
    </submittedName>
</protein>
<dbReference type="InterPro" id="IPR036291">
    <property type="entry name" value="NAD(P)-bd_dom_sf"/>
</dbReference>
<dbReference type="Gene3D" id="3.40.50.720">
    <property type="entry name" value="NAD(P)-binding Rossmann-like Domain"/>
    <property type="match status" value="1"/>
</dbReference>
<proteinExistence type="predicted"/>
<dbReference type="PANTHER" id="PTHR44375">
    <property type="entry name" value="BETA-KETOACYL-ACP REDUCTASE-LIKE PROTEIN-RELATED"/>
    <property type="match status" value="1"/>
</dbReference>
<name>A0A4Y1R9M0_PRUDU</name>
<dbReference type="AlphaFoldDB" id="A0A4Y1R9M0"/>
<dbReference type="PANTHER" id="PTHR44375:SF6">
    <property type="entry name" value="F28J7.36 PROTEIN"/>
    <property type="match status" value="1"/>
</dbReference>
<gene>
    <name evidence="2" type="ORF">Prudu_010563</name>
</gene>
<dbReference type="Pfam" id="PF13561">
    <property type="entry name" value="adh_short_C2"/>
    <property type="match status" value="1"/>
</dbReference>
<dbReference type="SUPFAM" id="SSF51735">
    <property type="entry name" value="NAD(P)-binding Rossmann-fold domains"/>
    <property type="match status" value="1"/>
</dbReference>
<dbReference type="PRINTS" id="PR00081">
    <property type="entry name" value="GDHRDH"/>
</dbReference>
<organism evidence="2">
    <name type="scientific">Prunus dulcis</name>
    <name type="common">Almond</name>
    <name type="synonym">Amygdalus dulcis</name>
    <dbReference type="NCBI Taxonomy" id="3755"/>
    <lineage>
        <taxon>Eukaryota</taxon>
        <taxon>Viridiplantae</taxon>
        <taxon>Streptophyta</taxon>
        <taxon>Embryophyta</taxon>
        <taxon>Tracheophyta</taxon>
        <taxon>Spermatophyta</taxon>
        <taxon>Magnoliopsida</taxon>
        <taxon>eudicotyledons</taxon>
        <taxon>Gunneridae</taxon>
        <taxon>Pentapetalae</taxon>
        <taxon>rosids</taxon>
        <taxon>fabids</taxon>
        <taxon>Rosales</taxon>
        <taxon>Rosaceae</taxon>
        <taxon>Amygdaloideae</taxon>
        <taxon>Amygdaleae</taxon>
        <taxon>Prunus</taxon>
    </lineage>
</organism>
<dbReference type="EMBL" id="AP019299">
    <property type="protein sequence ID" value="BBH00548.1"/>
    <property type="molecule type" value="Genomic_DNA"/>
</dbReference>